<dbReference type="PANTHER" id="PTHR47424:SF3">
    <property type="entry name" value="REGULATORY PROTEIN GAL4"/>
    <property type="match status" value="1"/>
</dbReference>
<dbReference type="PANTHER" id="PTHR47424">
    <property type="entry name" value="REGULATORY PROTEIN GAL4"/>
    <property type="match status" value="1"/>
</dbReference>
<feature type="compositionally biased region" description="Low complexity" evidence="5">
    <location>
        <begin position="284"/>
        <end position="303"/>
    </location>
</feature>
<feature type="compositionally biased region" description="Polar residues" evidence="5">
    <location>
        <begin position="447"/>
        <end position="459"/>
    </location>
</feature>
<evidence type="ECO:0000256" key="1">
    <source>
        <dbReference type="ARBA" id="ARBA00023015"/>
    </source>
</evidence>
<dbReference type="EMBL" id="MU150259">
    <property type="protein sequence ID" value="KAF9463825.1"/>
    <property type="molecule type" value="Genomic_DNA"/>
</dbReference>
<feature type="domain" description="Zn(2)-C6 fungal-type" evidence="6">
    <location>
        <begin position="168"/>
        <end position="198"/>
    </location>
</feature>
<feature type="compositionally biased region" description="Gly residues" evidence="5">
    <location>
        <begin position="670"/>
        <end position="687"/>
    </location>
</feature>
<keyword evidence="1" id="KW-0805">Transcription regulation</keyword>
<feature type="compositionally biased region" description="Polar residues" evidence="5">
    <location>
        <begin position="567"/>
        <end position="580"/>
    </location>
</feature>
<dbReference type="PROSITE" id="PS00463">
    <property type="entry name" value="ZN2_CY6_FUNGAL_1"/>
    <property type="match status" value="1"/>
</dbReference>
<dbReference type="GO" id="GO:0003677">
    <property type="term" value="F:DNA binding"/>
    <property type="evidence" value="ECO:0007669"/>
    <property type="project" value="UniProtKB-KW"/>
</dbReference>
<keyword evidence="8" id="KW-1185">Reference proteome</keyword>
<dbReference type="SUPFAM" id="SSF57701">
    <property type="entry name" value="Zn2/Cys6 DNA-binding domain"/>
    <property type="match status" value="1"/>
</dbReference>
<feature type="region of interest" description="Disordered" evidence="5">
    <location>
        <begin position="424"/>
        <end position="468"/>
    </location>
</feature>
<evidence type="ECO:0000256" key="5">
    <source>
        <dbReference type="SAM" id="MobiDB-lite"/>
    </source>
</evidence>
<dbReference type="AlphaFoldDB" id="A0A9P6CJ03"/>
<dbReference type="GO" id="GO:0008270">
    <property type="term" value="F:zinc ion binding"/>
    <property type="evidence" value="ECO:0007669"/>
    <property type="project" value="InterPro"/>
</dbReference>
<gene>
    <name evidence="7" type="ORF">BDZ94DRAFT_1297661</name>
</gene>
<feature type="compositionally biased region" description="Low complexity" evidence="5">
    <location>
        <begin position="659"/>
        <end position="669"/>
    </location>
</feature>
<feature type="region of interest" description="Disordered" evidence="5">
    <location>
        <begin position="659"/>
        <end position="687"/>
    </location>
</feature>
<dbReference type="InterPro" id="IPR036864">
    <property type="entry name" value="Zn2-C6_fun-type_DNA-bd_sf"/>
</dbReference>
<evidence type="ECO:0000256" key="3">
    <source>
        <dbReference type="ARBA" id="ARBA00023163"/>
    </source>
</evidence>
<feature type="region of interest" description="Disordered" evidence="5">
    <location>
        <begin position="517"/>
        <end position="634"/>
    </location>
</feature>
<dbReference type="GO" id="GO:0000981">
    <property type="term" value="F:DNA-binding transcription factor activity, RNA polymerase II-specific"/>
    <property type="evidence" value="ECO:0007669"/>
    <property type="project" value="InterPro"/>
</dbReference>
<evidence type="ECO:0000313" key="7">
    <source>
        <dbReference type="EMBL" id="KAF9463825.1"/>
    </source>
</evidence>
<comment type="caution">
    <text evidence="7">The sequence shown here is derived from an EMBL/GenBank/DDBJ whole genome shotgun (WGS) entry which is preliminary data.</text>
</comment>
<dbReference type="OrthoDB" id="2399539at2759"/>
<sequence>MDYGYPEYEAQSQYLAPHPVLVSHHLYPAPPHLARDAPLAWPPDQSPSSFSAPFSMPYSPPPPAPYSSPAPPYQIATFSAYESLPSPAPFPPPRLSPPRLPHSLHNLSQTDVQLNDLHATGGLHLINPNPHLHPHPNAHRPTLAGSLDPSTGIFYRSPEHPRLRTAQACEKCRTRKAKCSGEHPSCKRCTTRGLVCEYAKEGRVRGPNKPKVKVEHKLGEAVNKKARKEARYSPGAVPDVVGNRRGKEKDKASGKVRSTRVRVKEESRSPGSRPRRPQPENENDNQNDNQNENDNQNQNQNQNGAARNGKYGAGSSSPGTPEKDYHTTPADLPLSTSVPLERALSMGVGLPLSMSAHRASRARPPDLLLHTPSHHHININTNTNTNTNHDHSYDHTNTHTNTNTHTHTRIRNHNYPIDNGVPVPRSTSFHSSPTPPLSGASVGGLEASSSPLPLQSHTVHGQREAHAIHGQREAYTPTGGAGAPGSLYGGGSEAHAMVLAREYLGRGAERAGVDALEGEYGSRGGGGYEQCRERYSEHQQQQQQHTWSHAHAHTHAHAHAQNQNQNPNGGSTNGTAYNPPTTTTTTTSSSSSSPGVAHREPIMVYRPPSGAGAAYAPAPSPSDHAGSYSSGTTYSSDTAYSSGTTYVASDGSATAYLASSGSSYGSERPGTGGSGRPGSGGGGGGGGGYEVNGHGHGVGVYAAVPTVFGYRFAGGEACVGVESVG</sequence>
<dbReference type="PROSITE" id="PS50048">
    <property type="entry name" value="ZN2_CY6_FUNGAL_2"/>
    <property type="match status" value="1"/>
</dbReference>
<feature type="region of interest" description="Disordered" evidence="5">
    <location>
        <begin position="123"/>
        <end position="159"/>
    </location>
</feature>
<evidence type="ECO:0000259" key="6">
    <source>
        <dbReference type="PROSITE" id="PS50048"/>
    </source>
</evidence>
<dbReference type="InterPro" id="IPR051127">
    <property type="entry name" value="Fungal_SecMet_Regulators"/>
</dbReference>
<feature type="compositionally biased region" description="Low complexity" evidence="5">
    <location>
        <begin position="607"/>
        <end position="617"/>
    </location>
</feature>
<dbReference type="CDD" id="cd00067">
    <property type="entry name" value="GAL4"/>
    <property type="match status" value="1"/>
</dbReference>
<keyword evidence="3" id="KW-0804">Transcription</keyword>
<dbReference type="Proteomes" id="UP000807353">
    <property type="component" value="Unassembled WGS sequence"/>
</dbReference>
<evidence type="ECO:0000256" key="4">
    <source>
        <dbReference type="ARBA" id="ARBA00023242"/>
    </source>
</evidence>
<evidence type="ECO:0000313" key="8">
    <source>
        <dbReference type="Proteomes" id="UP000807353"/>
    </source>
</evidence>
<protein>
    <recommendedName>
        <fullName evidence="6">Zn(2)-C6 fungal-type domain-containing protein</fullName>
    </recommendedName>
</protein>
<keyword evidence="4" id="KW-0539">Nucleus</keyword>
<dbReference type="InterPro" id="IPR001138">
    <property type="entry name" value="Zn2Cys6_DnaBD"/>
</dbReference>
<accession>A0A9P6CJ03</accession>
<feature type="compositionally biased region" description="Low complexity" evidence="5">
    <location>
        <begin position="538"/>
        <end position="547"/>
    </location>
</feature>
<keyword evidence="2" id="KW-0238">DNA-binding</keyword>
<name>A0A9P6CJ03_9AGAR</name>
<organism evidence="7 8">
    <name type="scientific">Collybia nuda</name>
    <dbReference type="NCBI Taxonomy" id="64659"/>
    <lineage>
        <taxon>Eukaryota</taxon>
        <taxon>Fungi</taxon>
        <taxon>Dikarya</taxon>
        <taxon>Basidiomycota</taxon>
        <taxon>Agaricomycotina</taxon>
        <taxon>Agaricomycetes</taxon>
        <taxon>Agaricomycetidae</taxon>
        <taxon>Agaricales</taxon>
        <taxon>Tricholomatineae</taxon>
        <taxon>Clitocybaceae</taxon>
        <taxon>Collybia</taxon>
    </lineage>
</organism>
<dbReference type="SMART" id="SM00066">
    <property type="entry name" value="GAL4"/>
    <property type="match status" value="1"/>
</dbReference>
<feature type="region of interest" description="Disordered" evidence="5">
    <location>
        <begin position="219"/>
        <end position="334"/>
    </location>
</feature>
<evidence type="ECO:0000256" key="2">
    <source>
        <dbReference type="ARBA" id="ARBA00023125"/>
    </source>
</evidence>
<feature type="compositionally biased region" description="Low complexity" evidence="5">
    <location>
        <begin position="581"/>
        <end position="593"/>
    </location>
</feature>
<proteinExistence type="predicted"/>
<feature type="compositionally biased region" description="Basic residues" evidence="5">
    <location>
        <begin position="548"/>
        <end position="558"/>
    </location>
</feature>
<dbReference type="Gene3D" id="4.10.240.10">
    <property type="entry name" value="Zn(2)-C6 fungal-type DNA-binding domain"/>
    <property type="match status" value="1"/>
</dbReference>
<dbReference type="Pfam" id="PF00172">
    <property type="entry name" value="Zn_clus"/>
    <property type="match status" value="1"/>
</dbReference>
<reference evidence="7" key="1">
    <citation type="submission" date="2020-11" db="EMBL/GenBank/DDBJ databases">
        <authorList>
            <consortium name="DOE Joint Genome Institute"/>
            <person name="Ahrendt S."/>
            <person name="Riley R."/>
            <person name="Andreopoulos W."/>
            <person name="Labutti K."/>
            <person name="Pangilinan J."/>
            <person name="Ruiz-Duenas F.J."/>
            <person name="Barrasa J.M."/>
            <person name="Sanchez-Garcia M."/>
            <person name="Camarero S."/>
            <person name="Miyauchi S."/>
            <person name="Serrano A."/>
            <person name="Linde D."/>
            <person name="Babiker R."/>
            <person name="Drula E."/>
            <person name="Ayuso-Fernandez I."/>
            <person name="Pacheco R."/>
            <person name="Padilla G."/>
            <person name="Ferreira P."/>
            <person name="Barriuso J."/>
            <person name="Kellner H."/>
            <person name="Castanera R."/>
            <person name="Alfaro M."/>
            <person name="Ramirez L."/>
            <person name="Pisabarro A.G."/>
            <person name="Kuo A."/>
            <person name="Tritt A."/>
            <person name="Lipzen A."/>
            <person name="He G."/>
            <person name="Yan M."/>
            <person name="Ng V."/>
            <person name="Cullen D."/>
            <person name="Martin F."/>
            <person name="Rosso M.-N."/>
            <person name="Henrissat B."/>
            <person name="Hibbett D."/>
            <person name="Martinez A.T."/>
            <person name="Grigoriev I.V."/>
        </authorList>
    </citation>
    <scope>NUCLEOTIDE SEQUENCE</scope>
    <source>
        <strain evidence="7">CBS 247.69</strain>
    </source>
</reference>